<evidence type="ECO:0008006" key="3">
    <source>
        <dbReference type="Google" id="ProtNLM"/>
    </source>
</evidence>
<name>A0A521FBR0_9RHOB</name>
<dbReference type="EMBL" id="FXTO01000026">
    <property type="protein sequence ID" value="SMO93642.1"/>
    <property type="molecule type" value="Genomic_DNA"/>
</dbReference>
<dbReference type="Proteomes" id="UP000316030">
    <property type="component" value="Unassembled WGS sequence"/>
</dbReference>
<organism evidence="1 2">
    <name type="scientific">Thalassovita litoralis</name>
    <dbReference type="NCBI Taxonomy" id="1010611"/>
    <lineage>
        <taxon>Bacteria</taxon>
        <taxon>Pseudomonadati</taxon>
        <taxon>Pseudomonadota</taxon>
        <taxon>Alphaproteobacteria</taxon>
        <taxon>Rhodobacterales</taxon>
        <taxon>Roseobacteraceae</taxon>
        <taxon>Thalassovita</taxon>
    </lineage>
</organism>
<dbReference type="AlphaFoldDB" id="A0A521FBR0"/>
<evidence type="ECO:0000313" key="1">
    <source>
        <dbReference type="EMBL" id="SMO93642.1"/>
    </source>
</evidence>
<sequence>MSIENKNAEKPKYVKLATAAKMYDTSRWKFDRLIKAGKLTKYEVLGSSMLKVEEIEALFESGAAA</sequence>
<proteinExistence type="predicted"/>
<evidence type="ECO:0000313" key="2">
    <source>
        <dbReference type="Proteomes" id="UP000316030"/>
    </source>
</evidence>
<protein>
    <recommendedName>
        <fullName evidence="3">Helix-turn-helix domain-containing protein</fullName>
    </recommendedName>
</protein>
<accession>A0A521FBR0</accession>
<dbReference type="RefSeq" id="WP_142494356.1">
    <property type="nucleotide sequence ID" value="NZ_FXTO01000026.1"/>
</dbReference>
<gene>
    <name evidence="1" type="ORF">SAMN06265173_12642</name>
</gene>
<keyword evidence="2" id="KW-1185">Reference proteome</keyword>
<reference evidence="1 2" key="1">
    <citation type="submission" date="2017-05" db="EMBL/GenBank/DDBJ databases">
        <authorList>
            <person name="Varghese N."/>
            <person name="Submissions S."/>
        </authorList>
    </citation>
    <scope>NUCLEOTIDE SEQUENCE [LARGE SCALE GENOMIC DNA]</scope>
    <source>
        <strain evidence="1 2">DSM 29506</strain>
    </source>
</reference>